<evidence type="ECO:0000313" key="4">
    <source>
        <dbReference type="Proteomes" id="UP001390339"/>
    </source>
</evidence>
<evidence type="ECO:0000256" key="1">
    <source>
        <dbReference type="SAM" id="MobiDB-lite"/>
    </source>
</evidence>
<dbReference type="EMBL" id="JAPCWZ010000007">
    <property type="protein sequence ID" value="KAK8855751.1"/>
    <property type="molecule type" value="Genomic_DNA"/>
</dbReference>
<evidence type="ECO:0000313" key="3">
    <source>
        <dbReference type="EMBL" id="KAK8855751.1"/>
    </source>
</evidence>
<dbReference type="Gene3D" id="3.40.50.1820">
    <property type="entry name" value="alpha/beta hydrolase"/>
    <property type="match status" value="1"/>
</dbReference>
<name>A0ABR2I0T5_9PEZI</name>
<organism evidence="3 4">
    <name type="scientific">Apiospora arundinis</name>
    <dbReference type="NCBI Taxonomy" id="335852"/>
    <lineage>
        <taxon>Eukaryota</taxon>
        <taxon>Fungi</taxon>
        <taxon>Dikarya</taxon>
        <taxon>Ascomycota</taxon>
        <taxon>Pezizomycotina</taxon>
        <taxon>Sordariomycetes</taxon>
        <taxon>Xylariomycetidae</taxon>
        <taxon>Amphisphaeriales</taxon>
        <taxon>Apiosporaceae</taxon>
        <taxon>Apiospora</taxon>
    </lineage>
</organism>
<feature type="region of interest" description="Disordered" evidence="1">
    <location>
        <begin position="230"/>
        <end position="255"/>
    </location>
</feature>
<dbReference type="InterPro" id="IPR000073">
    <property type="entry name" value="AB_hydrolase_1"/>
</dbReference>
<reference evidence="3 4" key="1">
    <citation type="journal article" date="2024" name="IMA Fungus">
        <title>Apiospora arundinis, a panoply of carbohydrate-active enzymes and secondary metabolites.</title>
        <authorList>
            <person name="Sorensen T."/>
            <person name="Petersen C."/>
            <person name="Muurmann A.T."/>
            <person name="Christiansen J.V."/>
            <person name="Brundto M.L."/>
            <person name="Overgaard C.K."/>
            <person name="Boysen A.T."/>
            <person name="Wollenberg R.D."/>
            <person name="Larsen T.O."/>
            <person name="Sorensen J.L."/>
            <person name="Nielsen K.L."/>
            <person name="Sondergaard T.E."/>
        </authorList>
    </citation>
    <scope>NUCLEOTIDE SEQUENCE [LARGE SCALE GENOMIC DNA]</scope>
    <source>
        <strain evidence="3 4">AAU 773</strain>
    </source>
</reference>
<feature type="region of interest" description="Disordered" evidence="1">
    <location>
        <begin position="420"/>
        <end position="444"/>
    </location>
</feature>
<feature type="domain" description="AB hydrolase-1" evidence="2">
    <location>
        <begin position="58"/>
        <end position="385"/>
    </location>
</feature>
<evidence type="ECO:0000259" key="2">
    <source>
        <dbReference type="Pfam" id="PF12697"/>
    </source>
</evidence>
<dbReference type="Pfam" id="PF12697">
    <property type="entry name" value="Abhydrolase_6"/>
    <property type="match status" value="1"/>
</dbReference>
<keyword evidence="4" id="KW-1185">Reference proteome</keyword>
<sequence length="444" mass="49770">MAFPYHIKEHKIASQHVREYPRATANSQDDVLYLAIKQYIPKDNPNPQPGDVTIIGTHANGFPKELYEALWAELHKTAKSNGFRIRSIWIADITNQGHSGILNEHAMGDDPSWNDHARDLLHMINVFRDDMPRPIIGVGHSFGANILAHLSLLHPRLITTLVAFDPTITRFTFQTKGPGITPARGSAFRREVWPSREAAAESFRRSPFYKAWDPRVLDAWVQHGLRPMPTATLPSSSSSSSSSATPEADKGKEVTLATSRHQELFTFFRPLWPFYKPDGSGVDLSQIPEFDAAAHDDFDARVPFPFYRAEGANILRRLPELRPSVLWVFGGTSDLSTPEKRRQKMAVTGTGVNGSGGAAAGRVAEVVMEGRGHLFPMEVPDECADHAARWIGREMVRWRAEEEEYLAWTRKPFLEKATMSEEFLRRVGPPPPRNGAKKNGEPKL</sequence>
<protein>
    <submittedName>
        <fullName evidence="3">Toxin biosynthesis protein</fullName>
    </submittedName>
</protein>
<proteinExistence type="predicted"/>
<comment type="caution">
    <text evidence="3">The sequence shown here is derived from an EMBL/GenBank/DDBJ whole genome shotgun (WGS) entry which is preliminary data.</text>
</comment>
<dbReference type="SUPFAM" id="SSF53474">
    <property type="entry name" value="alpha/beta-Hydrolases"/>
    <property type="match status" value="1"/>
</dbReference>
<dbReference type="Proteomes" id="UP001390339">
    <property type="component" value="Unassembled WGS sequence"/>
</dbReference>
<dbReference type="InterPro" id="IPR029058">
    <property type="entry name" value="AB_hydrolase_fold"/>
</dbReference>
<accession>A0ABR2I0T5</accession>
<gene>
    <name evidence="3" type="ORF">PGQ11_011663</name>
</gene>